<comment type="caution">
    <text evidence="1">The sequence shown here is derived from an EMBL/GenBank/DDBJ whole genome shotgun (WGS) entry which is preliminary data.</text>
</comment>
<proteinExistence type="predicted"/>
<dbReference type="Proteomes" id="UP000663850">
    <property type="component" value="Unassembled WGS sequence"/>
</dbReference>
<feature type="non-terminal residue" evidence="1">
    <location>
        <position position="1"/>
    </location>
</feature>
<organism evidence="1 2">
    <name type="scientific">Rhizoctonia solani</name>
    <dbReference type="NCBI Taxonomy" id="456999"/>
    <lineage>
        <taxon>Eukaryota</taxon>
        <taxon>Fungi</taxon>
        <taxon>Dikarya</taxon>
        <taxon>Basidiomycota</taxon>
        <taxon>Agaricomycotina</taxon>
        <taxon>Agaricomycetes</taxon>
        <taxon>Cantharellales</taxon>
        <taxon>Ceratobasidiaceae</taxon>
        <taxon>Rhizoctonia</taxon>
    </lineage>
</organism>
<reference evidence="1" key="1">
    <citation type="submission" date="2021-01" db="EMBL/GenBank/DDBJ databases">
        <authorList>
            <person name="Kaushik A."/>
        </authorList>
    </citation>
    <scope>NUCLEOTIDE SEQUENCE</scope>
    <source>
        <strain evidence="1">Type strain: AG8-Rh-89/</strain>
    </source>
</reference>
<evidence type="ECO:0000313" key="1">
    <source>
        <dbReference type="EMBL" id="CAE6460775.1"/>
    </source>
</evidence>
<dbReference type="EMBL" id="CAJMWZ010002713">
    <property type="protein sequence ID" value="CAE6460775.1"/>
    <property type="molecule type" value="Genomic_DNA"/>
</dbReference>
<accession>A0A8H3BLJ8</accession>
<sequence>IAPAPRRSNAYSLREDVPGLVAEYEEKQRLNNTPAFQAWATEKREVVSNRLKHAQMLREFLGMMELVREHEIDATKTARQDEIQLRLEELGWSAEDMDFGYAGCFNQREWLKLVSQPKPLTDRGWTTLKPKLITLLEANRNRRLQLDRQKRQNERRGRLSELFRAIKKQGGFTVEITAQHPAVSLSGSTPVTASYEPPFPEVNYVLDFPVVLDLYETDRTTAEMEEKFEQHRAEIEEYISEWKARIQSHCSTLARQGPKVTKKILQSTLTASNNKSDPFANLSDDLKRLLRADSLFSTTAQFNLGRPATYGSVLRFEGLIGTHTSLWAAMAKTPPNLDGISWDAEANKAARELLASLRIPNASYLEMTDKSIYACGRCHDTKNRTWEEIVYHYVREKQQYARIQQDSGLSKAGIIYNNVHDPKLRTKLPLVKYSRTQVPEELDQYECKVCAESPALEEVITSEEKLMQHLSAVHGITNPIIDEHYTPQITEESEPSELGYYDSEDDFFDDYGYGGYGGSRYGGYGRRRYGGHHYRPRCYYDYDGGDDEDYW</sequence>
<dbReference type="AlphaFoldDB" id="A0A8H3BLJ8"/>
<gene>
    <name evidence="1" type="ORF">RDB_LOCUS51316</name>
</gene>
<evidence type="ECO:0000313" key="2">
    <source>
        <dbReference type="Proteomes" id="UP000663850"/>
    </source>
</evidence>
<name>A0A8H3BLJ8_9AGAM</name>
<protein>
    <submittedName>
        <fullName evidence="1">Uncharacterized protein</fullName>
    </submittedName>
</protein>